<sequence length="194" mass="22146">MMTFSLMFYLLSFAILSAKFKNDDDYRETVLYLQISLAIETLIFNCREPNDWFWASVPDLRLTLSVLFANALVVVFAFGGIIVAKLQWYDVLIVLLYDTLLLFVVDALKVGYQRFMTWSGLTAYFDSLGQSARIEKGSFLGNRCAELLRFIFCLKQDQEFMSLFDTISPMRSKAKETSEDDEPGESARLLGGVV</sequence>
<evidence type="ECO:0000313" key="4">
    <source>
        <dbReference type="EMBL" id="CAD9675046.1"/>
    </source>
</evidence>
<feature type="region of interest" description="Disordered" evidence="1">
    <location>
        <begin position="172"/>
        <end position="194"/>
    </location>
</feature>
<evidence type="ECO:0000256" key="2">
    <source>
        <dbReference type="SAM" id="Phobius"/>
    </source>
</evidence>
<name>A0A7S2RMC9_9STRA</name>
<feature type="chain" id="PRO_5030906961" evidence="3">
    <location>
        <begin position="19"/>
        <end position="194"/>
    </location>
</feature>
<proteinExistence type="predicted"/>
<keyword evidence="2" id="KW-0812">Transmembrane</keyword>
<dbReference type="Gene3D" id="1.20.1110.10">
    <property type="entry name" value="Calcium-transporting ATPase, transmembrane domain"/>
    <property type="match status" value="1"/>
</dbReference>
<organism evidence="4">
    <name type="scientific">Rhizochromulina marina</name>
    <dbReference type="NCBI Taxonomy" id="1034831"/>
    <lineage>
        <taxon>Eukaryota</taxon>
        <taxon>Sar</taxon>
        <taxon>Stramenopiles</taxon>
        <taxon>Ochrophyta</taxon>
        <taxon>Dictyochophyceae</taxon>
        <taxon>Rhizochromulinales</taxon>
        <taxon>Rhizochromulina</taxon>
    </lineage>
</organism>
<gene>
    <name evidence="4" type="ORF">RMAR1173_LOCUS5953</name>
</gene>
<feature type="transmembrane region" description="Helical" evidence="2">
    <location>
        <begin position="60"/>
        <end position="82"/>
    </location>
</feature>
<keyword evidence="2" id="KW-1133">Transmembrane helix</keyword>
<accession>A0A7S2RMC9</accession>
<feature type="signal peptide" evidence="3">
    <location>
        <begin position="1"/>
        <end position="18"/>
    </location>
</feature>
<keyword evidence="2" id="KW-0472">Membrane</keyword>
<reference evidence="4" key="1">
    <citation type="submission" date="2021-01" db="EMBL/GenBank/DDBJ databases">
        <authorList>
            <person name="Corre E."/>
            <person name="Pelletier E."/>
            <person name="Niang G."/>
            <person name="Scheremetjew M."/>
            <person name="Finn R."/>
            <person name="Kale V."/>
            <person name="Holt S."/>
            <person name="Cochrane G."/>
            <person name="Meng A."/>
            <person name="Brown T."/>
            <person name="Cohen L."/>
        </authorList>
    </citation>
    <scope>NUCLEOTIDE SEQUENCE</scope>
    <source>
        <strain evidence="4">CCMP1243</strain>
    </source>
</reference>
<dbReference type="EMBL" id="HBHJ01009152">
    <property type="protein sequence ID" value="CAD9675046.1"/>
    <property type="molecule type" value="Transcribed_RNA"/>
</dbReference>
<protein>
    <submittedName>
        <fullName evidence="4">Uncharacterized protein</fullName>
    </submittedName>
</protein>
<keyword evidence="3" id="KW-0732">Signal</keyword>
<evidence type="ECO:0000256" key="3">
    <source>
        <dbReference type="SAM" id="SignalP"/>
    </source>
</evidence>
<dbReference type="AlphaFoldDB" id="A0A7S2RMC9"/>
<feature type="transmembrane region" description="Helical" evidence="2">
    <location>
        <begin position="88"/>
        <end position="108"/>
    </location>
</feature>
<evidence type="ECO:0000256" key="1">
    <source>
        <dbReference type="SAM" id="MobiDB-lite"/>
    </source>
</evidence>